<organism evidence="2 3">
    <name type="scientific">Diaphorina citri</name>
    <name type="common">Asian citrus psyllid</name>
    <dbReference type="NCBI Taxonomy" id="121845"/>
    <lineage>
        <taxon>Eukaryota</taxon>
        <taxon>Metazoa</taxon>
        <taxon>Ecdysozoa</taxon>
        <taxon>Arthropoda</taxon>
        <taxon>Hexapoda</taxon>
        <taxon>Insecta</taxon>
        <taxon>Pterygota</taxon>
        <taxon>Neoptera</taxon>
        <taxon>Paraneoptera</taxon>
        <taxon>Hemiptera</taxon>
        <taxon>Sternorrhyncha</taxon>
        <taxon>Psylloidea</taxon>
        <taxon>Psyllidae</taxon>
        <taxon>Diaphorininae</taxon>
        <taxon>Diaphorina</taxon>
    </lineage>
</organism>
<dbReference type="RefSeq" id="XP_026686495.1">
    <property type="nucleotide sequence ID" value="XM_026830694.1"/>
</dbReference>
<feature type="transmembrane region" description="Helical" evidence="1">
    <location>
        <begin position="34"/>
        <end position="53"/>
    </location>
</feature>
<protein>
    <submittedName>
        <fullName evidence="3">Uncharacterized protein LOC113471495</fullName>
    </submittedName>
</protein>
<name>A0A3Q0JID8_DIACI</name>
<keyword evidence="1" id="KW-0472">Membrane</keyword>
<evidence type="ECO:0000313" key="2">
    <source>
        <dbReference type="Proteomes" id="UP000079169"/>
    </source>
</evidence>
<dbReference type="PaxDb" id="121845-A0A3Q0JID8"/>
<sequence length="145" mass="16810">MLRKYIMKLYKSLYYSDLYNSTIFIDSNVRFHNVLSIILIATCLLINLCINVVRFLQLYESHVTIINILYFNYMYFSSIQVYITELQFLILAYGLYIRFQVLVLVEVGSVLKSTKLGPVPNASSVMDAYSLNLKCNTVSNLVDPY</sequence>
<evidence type="ECO:0000313" key="3">
    <source>
        <dbReference type="RefSeq" id="XP_026686495.1"/>
    </source>
</evidence>
<accession>A0A3Q0JID8</accession>
<dbReference type="KEGG" id="dci:113471495"/>
<keyword evidence="1" id="KW-1133">Transmembrane helix</keyword>
<reference evidence="3" key="1">
    <citation type="submission" date="2025-08" db="UniProtKB">
        <authorList>
            <consortium name="RefSeq"/>
        </authorList>
    </citation>
    <scope>IDENTIFICATION</scope>
</reference>
<gene>
    <name evidence="3" type="primary">LOC113471495</name>
</gene>
<dbReference type="Proteomes" id="UP000079169">
    <property type="component" value="Unplaced"/>
</dbReference>
<proteinExistence type="predicted"/>
<keyword evidence="2" id="KW-1185">Reference proteome</keyword>
<dbReference type="AlphaFoldDB" id="A0A3Q0JID8"/>
<evidence type="ECO:0000256" key="1">
    <source>
        <dbReference type="SAM" id="Phobius"/>
    </source>
</evidence>
<dbReference type="GeneID" id="113471495"/>
<keyword evidence="1" id="KW-0812">Transmembrane</keyword>